<dbReference type="Proteomes" id="UP000076154">
    <property type="component" value="Unassembled WGS sequence"/>
</dbReference>
<protein>
    <submittedName>
        <fullName evidence="1">Uncharacterized protein</fullName>
    </submittedName>
</protein>
<dbReference type="EMBL" id="LUEZ02000076">
    <property type="protein sequence ID" value="RDB19729.1"/>
    <property type="molecule type" value="Genomic_DNA"/>
</dbReference>
<dbReference type="AlphaFoldDB" id="A0A369JC82"/>
<dbReference type="Pfam" id="PF14441">
    <property type="entry name" value="OTT_1508_deam"/>
    <property type="match status" value="1"/>
</dbReference>
<dbReference type="InParanoid" id="A0A369JC82"/>
<name>A0A369JC82_HYPMA</name>
<proteinExistence type="predicted"/>
<gene>
    <name evidence="1" type="ORF">Hypma_013206</name>
</gene>
<evidence type="ECO:0000313" key="2">
    <source>
        <dbReference type="Proteomes" id="UP000076154"/>
    </source>
</evidence>
<accession>A0A369JC82</accession>
<evidence type="ECO:0000313" key="1">
    <source>
        <dbReference type="EMBL" id="RDB19729.1"/>
    </source>
</evidence>
<dbReference type="STRING" id="39966.A0A369JC82"/>
<organism evidence="1 2">
    <name type="scientific">Hypsizygus marmoreus</name>
    <name type="common">White beech mushroom</name>
    <name type="synonym">Agaricus marmoreus</name>
    <dbReference type="NCBI Taxonomy" id="39966"/>
    <lineage>
        <taxon>Eukaryota</taxon>
        <taxon>Fungi</taxon>
        <taxon>Dikarya</taxon>
        <taxon>Basidiomycota</taxon>
        <taxon>Agaricomycotina</taxon>
        <taxon>Agaricomycetes</taxon>
        <taxon>Agaricomycetidae</taxon>
        <taxon>Agaricales</taxon>
        <taxon>Tricholomatineae</taxon>
        <taxon>Lyophyllaceae</taxon>
        <taxon>Hypsizygus</taxon>
    </lineage>
</organism>
<comment type="caution">
    <text evidence="1">The sequence shown here is derived from an EMBL/GenBank/DDBJ whole genome shotgun (WGS) entry which is preliminary data.</text>
</comment>
<reference evidence="1" key="1">
    <citation type="submission" date="2018-04" db="EMBL/GenBank/DDBJ databases">
        <title>Whole genome sequencing of Hypsizygus marmoreus.</title>
        <authorList>
            <person name="Choi I.-G."/>
            <person name="Min B."/>
            <person name="Kim J.-G."/>
            <person name="Kim S."/>
            <person name="Oh Y.-L."/>
            <person name="Kong W.-S."/>
            <person name="Park H."/>
            <person name="Jeong J."/>
            <person name="Song E.-S."/>
        </authorList>
    </citation>
    <scope>NUCLEOTIDE SEQUENCE [LARGE SCALE GENOMIC DNA]</scope>
    <source>
        <strain evidence="1">51987-8</strain>
    </source>
</reference>
<sequence length="551" mass="62629">MKRPAQPTETERLHHLLALGAVCIDQSKPYHVGPGSDTHVCTDSHLNPIDPSHELIPAGSTDTRGRIAIIMDALAGICISQPQHEAFAVGVQMDHGSSSIRLVVAGNASARGDQLEIARAHLIRVWDKLKEIARLHVEQRIAVDREVKRKNWVHTSHEIQQQLGEGAEMISRRKELRKMVVRHAVNKLYQRLKKRWGAFTEFSLQFARFRDADGFSPRLRSNEELKAIEHIREIIIETIDMGDKLKEDKPFTSAWPETRVRLVCKHLRAIDTNFKAIRHNSLVRVLLSLLPGPAFPFEHFIKKIVSLYEYTNTLLSWARSPRLHHTFLMSLTIDTLYTNPKTLTTLPTTISMWKALIIDIISSSGFEEDALSSGTTTISYINNLATAAYNMFSTTPASADTSPIHCEVALITHYHTFTNHSRWSHVPPFTYIGASKGACLCCHYWLTAYTRHTQRQFTLRGTHAKFCYPWQLPPFRAACYSDLEVRIAVTMAGQMARVLLDRWVEEGLKILRKGSGGDYRARVSGGNDFERRVSNLKRKMRQGWGRLSKKL</sequence>
<dbReference type="OrthoDB" id="5308969at2759"/>
<keyword evidence="2" id="KW-1185">Reference proteome</keyword>
<dbReference type="InterPro" id="IPR027796">
    <property type="entry name" value="OTT_1508_deam-like"/>
</dbReference>